<proteinExistence type="predicted"/>
<evidence type="ECO:0000313" key="2">
    <source>
        <dbReference type="EMBL" id="SVC27329.1"/>
    </source>
</evidence>
<keyword evidence="1" id="KW-1133">Transmembrane helix</keyword>
<gene>
    <name evidence="2" type="ORF">METZ01_LOCUS280183</name>
</gene>
<sequence length="214" mass="23939">MINQILVDNSVLFLGTFLAMISGLSVRIALSLAKQKWASTYHHTMSYTLLPLITLVITKVISGNIALSLGMIGALSIVRFRNPVKNPFELVIFFALITIGISMAVNLNYGLLLVATIDVVIIISYLVEVLGKKFGFHTYSLSFEEGNSHNILEITASDNIPYLDNNKFLLQYVNNKASGEVHYRLSSKSREDMEKIRFSSEDNENILGIELRYS</sequence>
<keyword evidence="1" id="KW-0812">Transmembrane</keyword>
<organism evidence="2">
    <name type="scientific">marine metagenome</name>
    <dbReference type="NCBI Taxonomy" id="408172"/>
    <lineage>
        <taxon>unclassified sequences</taxon>
        <taxon>metagenomes</taxon>
        <taxon>ecological metagenomes</taxon>
    </lineage>
</organism>
<accession>A0A382KSQ6</accession>
<feature type="transmembrane region" description="Helical" evidence="1">
    <location>
        <begin position="87"/>
        <end position="105"/>
    </location>
</feature>
<feature type="transmembrane region" description="Helical" evidence="1">
    <location>
        <begin position="12"/>
        <end position="30"/>
    </location>
</feature>
<evidence type="ECO:0000256" key="1">
    <source>
        <dbReference type="SAM" id="Phobius"/>
    </source>
</evidence>
<feature type="transmembrane region" description="Helical" evidence="1">
    <location>
        <begin position="111"/>
        <end position="131"/>
    </location>
</feature>
<keyword evidence="1" id="KW-0472">Membrane</keyword>
<reference evidence="2" key="1">
    <citation type="submission" date="2018-05" db="EMBL/GenBank/DDBJ databases">
        <authorList>
            <person name="Lanie J.A."/>
            <person name="Ng W.-L."/>
            <person name="Kazmierczak K.M."/>
            <person name="Andrzejewski T.M."/>
            <person name="Davidsen T.M."/>
            <person name="Wayne K.J."/>
            <person name="Tettelin H."/>
            <person name="Glass J.I."/>
            <person name="Rusch D."/>
            <person name="Podicherti R."/>
            <person name="Tsui H.-C.T."/>
            <person name="Winkler M.E."/>
        </authorList>
    </citation>
    <scope>NUCLEOTIDE SEQUENCE</scope>
</reference>
<protein>
    <recommendedName>
        <fullName evidence="3">DUF4956 domain-containing protein</fullName>
    </recommendedName>
</protein>
<evidence type="ECO:0008006" key="3">
    <source>
        <dbReference type="Google" id="ProtNLM"/>
    </source>
</evidence>
<feature type="transmembrane region" description="Helical" evidence="1">
    <location>
        <begin position="50"/>
        <end position="75"/>
    </location>
</feature>
<name>A0A382KSQ6_9ZZZZ</name>
<dbReference type="EMBL" id="UINC01082504">
    <property type="protein sequence ID" value="SVC27329.1"/>
    <property type="molecule type" value="Genomic_DNA"/>
</dbReference>
<dbReference type="AlphaFoldDB" id="A0A382KSQ6"/>